<dbReference type="Proteomes" id="UP001497444">
    <property type="component" value="Chromosome 11"/>
</dbReference>
<proteinExistence type="predicted"/>
<evidence type="ECO:0000313" key="1">
    <source>
        <dbReference type="EMBL" id="CAK9258675.1"/>
    </source>
</evidence>
<keyword evidence="2" id="KW-1185">Reference proteome</keyword>
<dbReference type="EMBL" id="OZ020106">
    <property type="protein sequence ID" value="CAK9258675.1"/>
    <property type="molecule type" value="Genomic_DNA"/>
</dbReference>
<gene>
    <name evidence="1" type="ORF">CSSPJE1EN1_LOCUS4153</name>
</gene>
<name>A0ABP0W033_9BRYO</name>
<sequence length="105" mass="11843">MIQDASTSHCKMVHEVTKKLYSDKMWSDTNVPLVVKAFFLCFYGTIKINAPNGSAINILQTLWRNTTKPLQQLWDSGFLACAGVRVSKSDRVEGTLQLVQVYDCQ</sequence>
<reference evidence="1" key="1">
    <citation type="submission" date="2024-02" db="EMBL/GenBank/DDBJ databases">
        <authorList>
            <consortium name="ELIXIR-Norway"/>
            <consortium name="Elixir Norway"/>
        </authorList>
    </citation>
    <scope>NUCLEOTIDE SEQUENCE</scope>
</reference>
<organism evidence="1 2">
    <name type="scientific">Sphagnum jensenii</name>
    <dbReference type="NCBI Taxonomy" id="128206"/>
    <lineage>
        <taxon>Eukaryota</taxon>
        <taxon>Viridiplantae</taxon>
        <taxon>Streptophyta</taxon>
        <taxon>Embryophyta</taxon>
        <taxon>Bryophyta</taxon>
        <taxon>Sphagnophytina</taxon>
        <taxon>Sphagnopsida</taxon>
        <taxon>Sphagnales</taxon>
        <taxon>Sphagnaceae</taxon>
        <taxon>Sphagnum</taxon>
    </lineage>
</organism>
<accession>A0ABP0W033</accession>
<evidence type="ECO:0000313" key="2">
    <source>
        <dbReference type="Proteomes" id="UP001497444"/>
    </source>
</evidence>
<protein>
    <submittedName>
        <fullName evidence="1">Uncharacterized protein</fullName>
    </submittedName>
</protein>